<organism evidence="2 3">
    <name type="scientific">Autumnicola patrickiae</name>
    <dbReference type="NCBI Taxonomy" id="3075591"/>
    <lineage>
        <taxon>Bacteria</taxon>
        <taxon>Pseudomonadati</taxon>
        <taxon>Bacteroidota</taxon>
        <taxon>Flavobacteriia</taxon>
        <taxon>Flavobacteriales</taxon>
        <taxon>Flavobacteriaceae</taxon>
        <taxon>Autumnicola</taxon>
    </lineage>
</organism>
<feature type="transmembrane region" description="Helical" evidence="1">
    <location>
        <begin position="6"/>
        <end position="28"/>
    </location>
</feature>
<dbReference type="RefSeq" id="WP_311681221.1">
    <property type="nucleotide sequence ID" value="NZ_JAVRHM010000002.1"/>
</dbReference>
<keyword evidence="1" id="KW-1133">Transmembrane helix</keyword>
<accession>A0ABU3DYK2</accession>
<dbReference type="EMBL" id="JAVRHM010000002">
    <property type="protein sequence ID" value="MDT0688807.1"/>
    <property type="molecule type" value="Genomic_DNA"/>
</dbReference>
<keyword evidence="1" id="KW-0472">Membrane</keyword>
<evidence type="ECO:0000313" key="2">
    <source>
        <dbReference type="EMBL" id="MDT0688807.1"/>
    </source>
</evidence>
<evidence type="ECO:0000256" key="1">
    <source>
        <dbReference type="SAM" id="Phobius"/>
    </source>
</evidence>
<protein>
    <submittedName>
        <fullName evidence="2">Uncharacterized protein</fullName>
    </submittedName>
</protein>
<comment type="caution">
    <text evidence="2">The sequence shown here is derived from an EMBL/GenBank/DDBJ whole genome shotgun (WGS) entry which is preliminary data.</text>
</comment>
<evidence type="ECO:0000313" key="3">
    <source>
        <dbReference type="Proteomes" id="UP001261624"/>
    </source>
</evidence>
<keyword evidence="1" id="KW-0812">Transmembrane</keyword>
<reference evidence="2 3" key="1">
    <citation type="submission" date="2023-09" db="EMBL/GenBank/DDBJ databases">
        <authorList>
            <person name="Rey-Velasco X."/>
        </authorList>
    </citation>
    <scope>NUCLEOTIDE SEQUENCE [LARGE SCALE GENOMIC DNA]</scope>
    <source>
        <strain evidence="2 3">F188</strain>
    </source>
</reference>
<feature type="transmembrane region" description="Helical" evidence="1">
    <location>
        <begin position="40"/>
        <end position="64"/>
    </location>
</feature>
<sequence>MTLPLLILNVLLFFATMLFLYQGLLGILRRIAKADNVLDTIFVIKLCKSMSLILGVYSIRLIYLHKENIMEFLNEWLVMVIYADAGIIGVALVISYNLFIKKFSF</sequence>
<keyword evidence="3" id="KW-1185">Reference proteome</keyword>
<name>A0ABU3DYK2_9FLAO</name>
<proteinExistence type="predicted"/>
<gene>
    <name evidence="2" type="ORF">RM549_03375</name>
</gene>
<feature type="transmembrane region" description="Helical" evidence="1">
    <location>
        <begin position="76"/>
        <end position="99"/>
    </location>
</feature>
<dbReference type="Proteomes" id="UP001261624">
    <property type="component" value="Unassembled WGS sequence"/>
</dbReference>